<name>A0ABX9KJT8_9FUSO</name>
<evidence type="ECO:0000313" key="1">
    <source>
        <dbReference type="EMBL" id="REI42434.1"/>
    </source>
</evidence>
<sequence>MIYNLFKKEAAPTWQEAKLKLITSQSFDENRIGKKYDKAFPPGYKYAYDEKNHFVYEGDLTEPYIIQSDFTLYFLNDREQIEKGYRVLRIGEILEEDKIKTIPSPGMFYEWEGMEWVLNIEAKRRSLFSEIEIEKGKLLENGFLWKGEYQQRCRAEKDLPYIRETLENFDLIPNYSLKWYFSNLPEGYSFSNKEEFLELRNNGMIFTGEVFKMESELKFKINSAITSEDLTLNIKEEYKKGLVGFILPE</sequence>
<dbReference type="Proteomes" id="UP000263486">
    <property type="component" value="Unassembled WGS sequence"/>
</dbReference>
<gene>
    <name evidence="1" type="ORF">DYH56_03515</name>
</gene>
<comment type="caution">
    <text evidence="1">The sequence shown here is derived from an EMBL/GenBank/DDBJ whole genome shotgun (WGS) entry which is preliminary data.</text>
</comment>
<dbReference type="EMBL" id="QUAJ01000004">
    <property type="protein sequence ID" value="REI42434.1"/>
    <property type="molecule type" value="Genomic_DNA"/>
</dbReference>
<reference evidence="1 2" key="1">
    <citation type="submission" date="2018-08" db="EMBL/GenBank/DDBJ databases">
        <title>Draft genome sequence of Psychrilyobacter sp. strain SD5 isolated from Black Sea water.</title>
        <authorList>
            <person name="Yadav S."/>
            <person name="Villanueva L."/>
            <person name="Damste J.S.S."/>
        </authorList>
    </citation>
    <scope>NUCLEOTIDE SEQUENCE [LARGE SCALE GENOMIC DNA]</scope>
    <source>
        <strain evidence="1 2">SD5</strain>
    </source>
</reference>
<protein>
    <submittedName>
        <fullName evidence="1">Uncharacterized protein</fullName>
    </submittedName>
</protein>
<proteinExistence type="predicted"/>
<dbReference type="RefSeq" id="WP_114641475.1">
    <property type="nucleotide sequence ID" value="NZ_JAACIO010000004.1"/>
</dbReference>
<evidence type="ECO:0000313" key="2">
    <source>
        <dbReference type="Proteomes" id="UP000263486"/>
    </source>
</evidence>
<accession>A0ABX9KJT8</accession>
<keyword evidence="2" id="KW-1185">Reference proteome</keyword>
<organism evidence="1 2">
    <name type="scientific">Psychrilyobacter piezotolerans</name>
    <dbReference type="NCBI Taxonomy" id="2293438"/>
    <lineage>
        <taxon>Bacteria</taxon>
        <taxon>Fusobacteriati</taxon>
        <taxon>Fusobacteriota</taxon>
        <taxon>Fusobacteriia</taxon>
        <taxon>Fusobacteriales</taxon>
        <taxon>Fusobacteriaceae</taxon>
        <taxon>Psychrilyobacter</taxon>
    </lineage>
</organism>